<dbReference type="PANTHER" id="PTHR32251">
    <property type="entry name" value="3-OXO-5-ALPHA-STEROID 4-DEHYDROGENASE"/>
    <property type="match status" value="1"/>
</dbReference>
<dbReference type="Pfam" id="PF06966">
    <property type="entry name" value="DUF1295"/>
    <property type="match status" value="1"/>
</dbReference>
<feature type="transmembrane region" description="Helical" evidence="1">
    <location>
        <begin position="145"/>
        <end position="167"/>
    </location>
</feature>
<accession>A0A1H0MEF7</accession>
<feature type="transmembrane region" description="Helical" evidence="1">
    <location>
        <begin position="229"/>
        <end position="247"/>
    </location>
</feature>
<dbReference type="Gene3D" id="1.20.120.1630">
    <property type="match status" value="1"/>
</dbReference>
<dbReference type="AlphaFoldDB" id="A0A1H0MEF7"/>
<dbReference type="InterPro" id="IPR010721">
    <property type="entry name" value="UstE-like"/>
</dbReference>
<feature type="transmembrane region" description="Helical" evidence="1">
    <location>
        <begin position="20"/>
        <end position="40"/>
    </location>
</feature>
<reference evidence="2 3" key="1">
    <citation type="submission" date="2016-10" db="EMBL/GenBank/DDBJ databases">
        <authorList>
            <person name="de Groot N.N."/>
        </authorList>
    </citation>
    <scope>NUCLEOTIDE SEQUENCE [LARGE SCALE GENOMIC DNA]</scope>
    <source>
        <strain evidence="2 3">StLB037</strain>
    </source>
</reference>
<dbReference type="PANTHER" id="PTHR32251:SF17">
    <property type="entry name" value="STEROID 5-ALPHA REDUCTASE C-TERMINAL DOMAIN-CONTAINING PROTEIN"/>
    <property type="match status" value="1"/>
</dbReference>
<feature type="transmembrane region" description="Helical" evidence="1">
    <location>
        <begin position="179"/>
        <end position="198"/>
    </location>
</feature>
<dbReference type="PROSITE" id="PS50244">
    <property type="entry name" value="S5A_REDUCTASE"/>
    <property type="match status" value="1"/>
</dbReference>
<evidence type="ECO:0000313" key="3">
    <source>
        <dbReference type="Proteomes" id="UP000186456"/>
    </source>
</evidence>
<organism evidence="2 3">
    <name type="scientific">Microbacterium testaceum (strain StLB037)</name>
    <dbReference type="NCBI Taxonomy" id="979556"/>
    <lineage>
        <taxon>Bacteria</taxon>
        <taxon>Bacillati</taxon>
        <taxon>Actinomycetota</taxon>
        <taxon>Actinomycetes</taxon>
        <taxon>Micrococcales</taxon>
        <taxon>Microbacteriaceae</taxon>
        <taxon>Microbacterium</taxon>
    </lineage>
</organism>
<gene>
    <name evidence="2" type="ORF">SAMN04487788_0904</name>
</gene>
<proteinExistence type="predicted"/>
<dbReference type="GO" id="GO:0016020">
    <property type="term" value="C:membrane"/>
    <property type="evidence" value="ECO:0007669"/>
    <property type="project" value="TreeGrafter"/>
</dbReference>
<evidence type="ECO:0000256" key="1">
    <source>
        <dbReference type="SAM" id="Phobius"/>
    </source>
</evidence>
<dbReference type="Proteomes" id="UP000186456">
    <property type="component" value="Unassembled WGS sequence"/>
</dbReference>
<feature type="transmembrane region" description="Helical" evidence="1">
    <location>
        <begin position="46"/>
        <end position="65"/>
    </location>
</feature>
<feature type="transmembrane region" description="Helical" evidence="1">
    <location>
        <begin position="77"/>
        <end position="99"/>
    </location>
</feature>
<keyword evidence="1" id="KW-0472">Membrane</keyword>
<dbReference type="EMBL" id="FNJN01000002">
    <property type="protein sequence ID" value="SDO78747.1"/>
    <property type="molecule type" value="Genomic_DNA"/>
</dbReference>
<name>A0A1H0MEF7_MICTS</name>
<feature type="transmembrane region" description="Helical" evidence="1">
    <location>
        <begin position="105"/>
        <end position="124"/>
    </location>
</feature>
<keyword evidence="1" id="KW-0812">Transmembrane</keyword>
<evidence type="ECO:0000313" key="2">
    <source>
        <dbReference type="EMBL" id="SDO78747.1"/>
    </source>
</evidence>
<dbReference type="RefSeq" id="WP_074694570.1">
    <property type="nucleotide sequence ID" value="NZ_FNJN01000002.1"/>
</dbReference>
<sequence>MTAPVPSTSERSPAAQNRTALIAVVVALVVGAGLAAAGSFRGAQVGGIPVFAIAVTAAFVIQFLVFIPSALRRTERFFDLTGSLTFIAVSIALALLAPAQDARGWILAAMVVVWAARLGSFLFARVHRAGTDGRFDEIKTNPLRFFQVWCIQGLWVALTASAAWIAMSADAADRAPLDGFAVAGVVVWLAGMVFEVVADLQKQAFRADPANKGEFIRTGLWSRSRHPNYFGEILVWVGVFVVAVPVLQGWQWVAVLSPLFVVLLLTRVSGIPLLEKRADERWGDRADYRAYRDRTPVLIPALTARSGS</sequence>
<keyword evidence="1" id="KW-1133">Transmembrane helix</keyword>
<protein>
    <submittedName>
        <fullName evidence="2">Steroid 5-alpha reductase family enzyme</fullName>
    </submittedName>
</protein>